<feature type="transmembrane region" description="Helical" evidence="1">
    <location>
        <begin position="918"/>
        <end position="940"/>
    </location>
</feature>
<reference evidence="2 3" key="1">
    <citation type="submission" date="2018-04" db="EMBL/GenBank/DDBJ databases">
        <title>Novel Campyloabacter and Helicobacter Species and Strains.</title>
        <authorList>
            <person name="Mannion A.J."/>
            <person name="Shen Z."/>
            <person name="Fox J.G."/>
        </authorList>
    </citation>
    <scope>NUCLEOTIDE SEQUENCE [LARGE SCALE GENOMIC DNA]</scope>
    <source>
        <strain evidence="2 3">MIT 17-337</strain>
    </source>
</reference>
<feature type="transmembrane region" description="Helical" evidence="1">
    <location>
        <begin position="417"/>
        <end position="436"/>
    </location>
</feature>
<keyword evidence="1" id="KW-0472">Membrane</keyword>
<evidence type="ECO:0000313" key="2">
    <source>
        <dbReference type="EMBL" id="RDU64924.1"/>
    </source>
</evidence>
<dbReference type="PRINTS" id="PR00702">
    <property type="entry name" value="ACRIFLAVINRP"/>
</dbReference>
<dbReference type="SUPFAM" id="SSF82714">
    <property type="entry name" value="Multidrug efflux transporter AcrB TolC docking domain, DN and DC subdomains"/>
    <property type="match status" value="2"/>
</dbReference>
<feature type="transmembrane region" description="Helical" evidence="1">
    <location>
        <begin position="349"/>
        <end position="369"/>
    </location>
</feature>
<organism evidence="2 3">
    <name type="scientific">Helicobacter didelphidarum</name>
    <dbReference type="NCBI Taxonomy" id="2040648"/>
    <lineage>
        <taxon>Bacteria</taxon>
        <taxon>Pseudomonadati</taxon>
        <taxon>Campylobacterota</taxon>
        <taxon>Epsilonproteobacteria</taxon>
        <taxon>Campylobacterales</taxon>
        <taxon>Helicobacteraceae</taxon>
        <taxon>Helicobacter</taxon>
    </lineage>
</organism>
<dbReference type="RefSeq" id="WP_115543331.1">
    <property type="nucleotide sequence ID" value="NZ_NXLQ01000016.1"/>
</dbReference>
<gene>
    <name evidence="2" type="ORF">CQA53_07140</name>
</gene>
<dbReference type="AlphaFoldDB" id="A0A3D8IJT1"/>
<dbReference type="Gene3D" id="1.20.1640.10">
    <property type="entry name" value="Multidrug efflux transporter AcrB transmembrane domain"/>
    <property type="match status" value="2"/>
</dbReference>
<dbReference type="SUPFAM" id="SSF82866">
    <property type="entry name" value="Multidrug efflux transporter AcrB transmembrane domain"/>
    <property type="match status" value="2"/>
</dbReference>
<dbReference type="Gene3D" id="3.30.70.1440">
    <property type="entry name" value="Multidrug efflux transporter AcrB pore domain"/>
    <property type="match status" value="1"/>
</dbReference>
<dbReference type="Proteomes" id="UP000256379">
    <property type="component" value="Unassembled WGS sequence"/>
</dbReference>
<evidence type="ECO:0000256" key="1">
    <source>
        <dbReference type="SAM" id="Phobius"/>
    </source>
</evidence>
<feature type="transmembrane region" description="Helical" evidence="1">
    <location>
        <begin position="323"/>
        <end position="342"/>
    </location>
</feature>
<feature type="transmembrane region" description="Helical" evidence="1">
    <location>
        <begin position="857"/>
        <end position="879"/>
    </location>
</feature>
<keyword evidence="3" id="KW-1185">Reference proteome</keyword>
<dbReference type="GO" id="GO:0005886">
    <property type="term" value="C:plasma membrane"/>
    <property type="evidence" value="ECO:0007669"/>
    <property type="project" value="TreeGrafter"/>
</dbReference>
<feature type="transmembrane region" description="Helical" evidence="1">
    <location>
        <begin position="512"/>
        <end position="536"/>
    </location>
</feature>
<dbReference type="Gene3D" id="3.30.70.1430">
    <property type="entry name" value="Multidrug efflux transporter AcrB pore domain"/>
    <property type="match status" value="2"/>
</dbReference>
<dbReference type="PANTHER" id="PTHR32063">
    <property type="match status" value="1"/>
</dbReference>
<dbReference type="OrthoDB" id="9806532at2"/>
<dbReference type="EMBL" id="NXLQ01000016">
    <property type="protein sequence ID" value="RDU64924.1"/>
    <property type="molecule type" value="Genomic_DNA"/>
</dbReference>
<evidence type="ECO:0000313" key="3">
    <source>
        <dbReference type="Proteomes" id="UP000256379"/>
    </source>
</evidence>
<dbReference type="Pfam" id="PF00873">
    <property type="entry name" value="ACR_tran"/>
    <property type="match status" value="1"/>
</dbReference>
<feature type="transmembrane region" description="Helical" evidence="1">
    <location>
        <begin position="992"/>
        <end position="1018"/>
    </location>
</feature>
<feature type="transmembrane region" description="Helical" evidence="1">
    <location>
        <begin position="375"/>
        <end position="396"/>
    </location>
</feature>
<feature type="transmembrane region" description="Helical" evidence="1">
    <location>
        <begin position="448"/>
        <end position="479"/>
    </location>
</feature>
<keyword evidence="1" id="KW-1133">Transmembrane helix</keyword>
<dbReference type="InterPro" id="IPR001036">
    <property type="entry name" value="Acrflvin-R"/>
</dbReference>
<protein>
    <submittedName>
        <fullName evidence="2">Acriflavin resistance protein</fullName>
    </submittedName>
</protein>
<feature type="transmembrane region" description="Helical" evidence="1">
    <location>
        <begin position="12"/>
        <end position="30"/>
    </location>
</feature>
<sequence>MYKFAINRPVTTFMFAMAMILFGFYAINMMPKALFPDVDFPVVLVKTTYKGASAETIETKVTDKIEQAVLAIDGLKYVTSNSAKNVSIVAVMFELEKPLEVAVNDVRDKVNAVILDSEIDKPTVQKLDTGSTPIVSLFLSSDKPVPDMMKHTNNVIAPILQRIGGVGNVQMSGYRERQVKVYPDPTLMNKYNITYTDLAGILGKENREIDGGRVIEEKNEHYIVTDANSISVEEVGNIIIKDGLKLKDVAEIEDGLAEEKSYSTYRGKYGVILEVQKITGANEIAIADGVKKALEQIRAVSPGYDIDIFWDTTEYIQSSIKDIQFDLALGGFLAVCIVLLFLRNVTITIVSAISLPVSVLGTFVFIHMMGFSLNMLTMLALTLAIGIIIDDAIVVIENIHKKLEHGIKPREAAYEGVREIGFAIVAISAMLLSVFIPVGTMSGISGKFFASFGLTVALAVGISYIVVITVIPMFSSILLKAEQSKFYYTTLPFFQKLDSLYLKTIQFLMRSWFNMILAASAVFGVFVLSLIVAGTMGSEFMLKEDRSQFQIMFKAKPGISIGEMKRKTELFAKHIESNPNVDFVTLQVGPGDLQQAFFSKLYIGLKPLKERKKQGKNGDQFVLLEKLLNELRSMPETKGLDVFGSEVPLVGGGGDNTPVQVSVFSPVESIMQSSVQKLSQYITEKEPRFKDKITNFHLSTSDSMPAFLLKPIRQNIAQYGITSTDIGQAVSMAFSGETQVAYYKEEGKEYYITIRSPDSKRISANDIKRIQVRSSSGDLIFIDGLVEIEDSFTSTNITRFNRQRSITVAVAPKEYSGLSVGEIVKLIEENATSGEKWLDEGAGYRLMGQADSLSETMIAFGIAIVMAFVLIYLILAALYESFLQPIIIMVTMPLSFSGAFFAIKLAGGSDAAMSMFSIMGLILLIGMVGKNATLLVDVANEKRKEGMSIVEAIQFAGESRLRPILMTTIAMVAGMLPLALATGDGSAMKQPIGLAMIGGLLVSMFLSLLVVPIFYRIITPIDEKIQRFYKPKKDEILQ</sequence>
<dbReference type="InterPro" id="IPR027463">
    <property type="entry name" value="AcrB_DN_DC_subdom"/>
</dbReference>
<accession>A0A3D8IJT1</accession>
<dbReference type="Gene3D" id="3.30.70.1320">
    <property type="entry name" value="Multidrug efflux transporter AcrB pore domain like"/>
    <property type="match status" value="1"/>
</dbReference>
<keyword evidence="1" id="KW-0812">Transmembrane</keyword>
<dbReference type="SUPFAM" id="SSF82693">
    <property type="entry name" value="Multidrug efflux transporter AcrB pore domain, PN1, PN2, PC1 and PC2 subdomains"/>
    <property type="match status" value="3"/>
</dbReference>
<feature type="transmembrane region" description="Helical" evidence="1">
    <location>
        <begin position="961"/>
        <end position="980"/>
    </location>
</feature>
<dbReference type="Gene3D" id="3.30.2090.10">
    <property type="entry name" value="Multidrug efflux transporter AcrB TolC docking domain, DN and DC subdomains"/>
    <property type="match status" value="2"/>
</dbReference>
<proteinExistence type="predicted"/>
<dbReference type="GO" id="GO:0042910">
    <property type="term" value="F:xenobiotic transmembrane transporter activity"/>
    <property type="evidence" value="ECO:0007669"/>
    <property type="project" value="TreeGrafter"/>
</dbReference>
<name>A0A3D8IJT1_9HELI</name>
<feature type="transmembrane region" description="Helical" evidence="1">
    <location>
        <begin position="886"/>
        <end position="906"/>
    </location>
</feature>
<dbReference type="PANTHER" id="PTHR32063:SF0">
    <property type="entry name" value="SWARMING MOTILITY PROTEIN SWRC"/>
    <property type="match status" value="1"/>
</dbReference>
<comment type="caution">
    <text evidence="2">The sequence shown here is derived from an EMBL/GenBank/DDBJ whole genome shotgun (WGS) entry which is preliminary data.</text>
</comment>